<evidence type="ECO:0000313" key="3">
    <source>
        <dbReference type="EMBL" id="KAK6737584.1"/>
    </source>
</evidence>
<dbReference type="InterPro" id="IPR003677">
    <property type="entry name" value="ANIS5_cation-bd"/>
</dbReference>
<sequence>MLKLVALVCLVAICFAQGPQGPPPFLQSAPAAVQQDFDKLFVNAGSKTDAEIDKMVLDWVGKQDASIKTAFDAFVKEVKAAQAQGEAAHQAAIAKFSAEAKAADAKLSAIANDRSKTNAQKGAEIDSVLKGLPPNVRTEIENAMKG</sequence>
<dbReference type="SUPFAM" id="SSF158855">
    <property type="entry name" value="Lipase chaperone-like"/>
    <property type="match status" value="1"/>
</dbReference>
<evidence type="ECO:0000256" key="1">
    <source>
        <dbReference type="SAM" id="SignalP"/>
    </source>
</evidence>
<dbReference type="PANTHER" id="PTHR21593:SF36">
    <property type="entry name" value="DUF148 DOMAIN-CONTAINING PROTEIN-RELATED"/>
    <property type="match status" value="1"/>
</dbReference>
<gene>
    <name evidence="3" type="primary">Necator_chrII.g7764</name>
    <name evidence="3" type="ORF">RB195_019970</name>
</gene>
<evidence type="ECO:0000259" key="2">
    <source>
        <dbReference type="Pfam" id="PF02520"/>
    </source>
</evidence>
<name>A0ABR1CGL9_NECAM</name>
<comment type="caution">
    <text evidence="3">The sequence shown here is derived from an EMBL/GenBank/DDBJ whole genome shotgun (WGS) entry which is preliminary data.</text>
</comment>
<dbReference type="EMBL" id="JAVFWL010000002">
    <property type="protein sequence ID" value="KAK6737584.1"/>
    <property type="molecule type" value="Genomic_DNA"/>
</dbReference>
<dbReference type="PANTHER" id="PTHR21593">
    <property type="entry name" value="PRION-LIKE- Q/N-RICH -DOMAIN-BEARING PROTEIN PROTEIN"/>
    <property type="match status" value="1"/>
</dbReference>
<proteinExistence type="predicted"/>
<feature type="domain" description="SXP/RAL-2 family protein Ani s 5-like cation-binding" evidence="2">
    <location>
        <begin position="33"/>
        <end position="138"/>
    </location>
</feature>
<protein>
    <recommendedName>
        <fullName evidence="2">SXP/RAL-2 family protein Ani s 5-like cation-binding domain-containing protein</fullName>
    </recommendedName>
</protein>
<keyword evidence="4" id="KW-1185">Reference proteome</keyword>
<reference evidence="3 4" key="1">
    <citation type="submission" date="2023-08" db="EMBL/GenBank/DDBJ databases">
        <title>A Necator americanus chromosomal reference genome.</title>
        <authorList>
            <person name="Ilik V."/>
            <person name="Petrzelkova K.J."/>
            <person name="Pardy F."/>
            <person name="Fuh T."/>
            <person name="Niatou-Singa F.S."/>
            <person name="Gouil Q."/>
            <person name="Baker L."/>
            <person name="Ritchie M.E."/>
            <person name="Jex A.R."/>
            <person name="Gazzola D."/>
            <person name="Li H."/>
            <person name="Toshio Fujiwara R."/>
            <person name="Zhan B."/>
            <person name="Aroian R.V."/>
            <person name="Pafco B."/>
            <person name="Schwarz E.M."/>
        </authorList>
    </citation>
    <scope>NUCLEOTIDE SEQUENCE [LARGE SCALE GENOMIC DNA]</scope>
    <source>
        <strain evidence="3 4">Aroian</strain>
        <tissue evidence="3">Whole animal</tissue>
    </source>
</reference>
<dbReference type="Pfam" id="PF02520">
    <property type="entry name" value="ANIS5_cation-bd"/>
    <property type="match status" value="1"/>
</dbReference>
<dbReference type="InterPro" id="IPR052823">
    <property type="entry name" value="SXP/RAL-2_related"/>
</dbReference>
<dbReference type="Proteomes" id="UP001303046">
    <property type="component" value="Unassembled WGS sequence"/>
</dbReference>
<keyword evidence="1" id="KW-0732">Signal</keyword>
<accession>A0ABR1CGL9</accession>
<evidence type="ECO:0000313" key="4">
    <source>
        <dbReference type="Proteomes" id="UP001303046"/>
    </source>
</evidence>
<feature type="chain" id="PRO_5045790232" description="SXP/RAL-2 family protein Ani s 5-like cation-binding domain-containing protein" evidence="1">
    <location>
        <begin position="17"/>
        <end position="146"/>
    </location>
</feature>
<organism evidence="3 4">
    <name type="scientific">Necator americanus</name>
    <name type="common">Human hookworm</name>
    <dbReference type="NCBI Taxonomy" id="51031"/>
    <lineage>
        <taxon>Eukaryota</taxon>
        <taxon>Metazoa</taxon>
        <taxon>Ecdysozoa</taxon>
        <taxon>Nematoda</taxon>
        <taxon>Chromadorea</taxon>
        <taxon>Rhabditida</taxon>
        <taxon>Rhabditina</taxon>
        <taxon>Rhabditomorpha</taxon>
        <taxon>Strongyloidea</taxon>
        <taxon>Ancylostomatidae</taxon>
        <taxon>Bunostominae</taxon>
        <taxon>Necator</taxon>
    </lineage>
</organism>
<feature type="signal peptide" evidence="1">
    <location>
        <begin position="1"/>
        <end position="16"/>
    </location>
</feature>